<keyword evidence="2" id="KW-1185">Reference proteome</keyword>
<gene>
    <name evidence="1" type="ORF">Pint_26330</name>
</gene>
<organism evidence="1 2">
    <name type="scientific">Pistacia integerrima</name>
    <dbReference type="NCBI Taxonomy" id="434235"/>
    <lineage>
        <taxon>Eukaryota</taxon>
        <taxon>Viridiplantae</taxon>
        <taxon>Streptophyta</taxon>
        <taxon>Embryophyta</taxon>
        <taxon>Tracheophyta</taxon>
        <taxon>Spermatophyta</taxon>
        <taxon>Magnoliopsida</taxon>
        <taxon>eudicotyledons</taxon>
        <taxon>Gunneridae</taxon>
        <taxon>Pentapetalae</taxon>
        <taxon>rosids</taxon>
        <taxon>malvids</taxon>
        <taxon>Sapindales</taxon>
        <taxon>Anacardiaceae</taxon>
        <taxon>Pistacia</taxon>
    </lineage>
</organism>
<dbReference type="EMBL" id="CM047742">
    <property type="protein sequence ID" value="KAJ0035377.1"/>
    <property type="molecule type" value="Genomic_DNA"/>
</dbReference>
<reference evidence="2" key="1">
    <citation type="journal article" date="2023" name="G3 (Bethesda)">
        <title>Genome assembly and association tests identify interacting loci associated with vigor, precocity, and sex in interspecific pistachio rootstocks.</title>
        <authorList>
            <person name="Palmer W."/>
            <person name="Jacygrad E."/>
            <person name="Sagayaradj S."/>
            <person name="Cavanaugh K."/>
            <person name="Han R."/>
            <person name="Bertier L."/>
            <person name="Beede B."/>
            <person name="Kafkas S."/>
            <person name="Golino D."/>
            <person name="Preece J."/>
            <person name="Michelmore R."/>
        </authorList>
    </citation>
    <scope>NUCLEOTIDE SEQUENCE [LARGE SCALE GENOMIC DNA]</scope>
</reference>
<evidence type="ECO:0000313" key="1">
    <source>
        <dbReference type="EMBL" id="KAJ0035377.1"/>
    </source>
</evidence>
<protein>
    <submittedName>
        <fullName evidence="1">Uncharacterized protein</fullName>
    </submittedName>
</protein>
<evidence type="ECO:0000313" key="2">
    <source>
        <dbReference type="Proteomes" id="UP001163603"/>
    </source>
</evidence>
<name>A0ACC0YGW0_9ROSI</name>
<comment type="caution">
    <text evidence="1">The sequence shown here is derived from an EMBL/GenBank/DDBJ whole genome shotgun (WGS) entry which is preliminary data.</text>
</comment>
<sequence length="50" mass="5413">MELVFTTMSDSFGSPLAKCFNITCLLLITSLPLAITACFAVHLIFVLCCV</sequence>
<accession>A0ACC0YGW0</accession>
<proteinExistence type="predicted"/>
<dbReference type="Proteomes" id="UP001163603">
    <property type="component" value="Chromosome 7"/>
</dbReference>